<evidence type="ECO:0000256" key="1">
    <source>
        <dbReference type="SAM" id="SignalP"/>
    </source>
</evidence>
<keyword evidence="3" id="KW-1185">Reference proteome</keyword>
<gene>
    <name evidence="2" type="ORF">Ahy_B04g071963</name>
</gene>
<feature type="signal peptide" evidence="1">
    <location>
        <begin position="1"/>
        <end position="19"/>
    </location>
</feature>
<dbReference type="EMBL" id="SDMP01000014">
    <property type="protein sequence ID" value="RYR15240.1"/>
    <property type="molecule type" value="Genomic_DNA"/>
</dbReference>
<dbReference type="Proteomes" id="UP000289738">
    <property type="component" value="Chromosome B04"/>
</dbReference>
<comment type="caution">
    <text evidence="2">The sequence shown here is derived from an EMBL/GenBank/DDBJ whole genome shotgun (WGS) entry which is preliminary data.</text>
</comment>
<accession>A0A444ZM38</accession>
<dbReference type="AlphaFoldDB" id="A0A444ZM38"/>
<dbReference type="SMR" id="A0A444ZM38"/>
<organism evidence="2 3">
    <name type="scientific">Arachis hypogaea</name>
    <name type="common">Peanut</name>
    <dbReference type="NCBI Taxonomy" id="3818"/>
    <lineage>
        <taxon>Eukaryota</taxon>
        <taxon>Viridiplantae</taxon>
        <taxon>Streptophyta</taxon>
        <taxon>Embryophyta</taxon>
        <taxon>Tracheophyta</taxon>
        <taxon>Spermatophyta</taxon>
        <taxon>Magnoliopsida</taxon>
        <taxon>eudicotyledons</taxon>
        <taxon>Gunneridae</taxon>
        <taxon>Pentapetalae</taxon>
        <taxon>rosids</taxon>
        <taxon>fabids</taxon>
        <taxon>Fabales</taxon>
        <taxon>Fabaceae</taxon>
        <taxon>Papilionoideae</taxon>
        <taxon>50 kb inversion clade</taxon>
        <taxon>dalbergioids sensu lato</taxon>
        <taxon>Dalbergieae</taxon>
        <taxon>Pterocarpus clade</taxon>
        <taxon>Arachis</taxon>
    </lineage>
</organism>
<dbReference type="Gramene" id="arahy.Tifrunner.gnm2.ann2.Ah14g397100.1">
    <property type="protein sequence ID" value="arahy.Tifrunner.gnm2.ann2.Ah14g397100.1-CDS"/>
    <property type="gene ID" value="arahy.Tifrunner.gnm2.ann2.Ah14g397100"/>
</dbReference>
<proteinExistence type="predicted"/>
<keyword evidence="1" id="KW-0732">Signal</keyword>
<name>A0A444ZM38_ARAHY</name>
<reference evidence="2 3" key="1">
    <citation type="submission" date="2019-01" db="EMBL/GenBank/DDBJ databases">
        <title>Sequencing of cultivated peanut Arachis hypogaea provides insights into genome evolution and oil improvement.</title>
        <authorList>
            <person name="Chen X."/>
        </authorList>
    </citation>
    <scope>NUCLEOTIDE SEQUENCE [LARGE SCALE GENOMIC DNA]</scope>
    <source>
        <strain evidence="3">cv. Fuhuasheng</strain>
        <tissue evidence="2">Leaves</tissue>
    </source>
</reference>
<evidence type="ECO:0000313" key="3">
    <source>
        <dbReference type="Proteomes" id="UP000289738"/>
    </source>
</evidence>
<sequence>MKAFTFVLIILFIFSIGIGNERLLKVSEARLCYAETEGQCNPTTNNECNRDCKRIYGDHATGHCDITRDCVCRFPC</sequence>
<feature type="chain" id="PRO_5019562200" description="Knottin scorpion toxin-like domain-containing protein" evidence="1">
    <location>
        <begin position="20"/>
        <end position="76"/>
    </location>
</feature>
<evidence type="ECO:0008006" key="4">
    <source>
        <dbReference type="Google" id="ProtNLM"/>
    </source>
</evidence>
<protein>
    <recommendedName>
        <fullName evidence="4">Knottin scorpion toxin-like domain-containing protein</fullName>
    </recommendedName>
</protein>
<evidence type="ECO:0000313" key="2">
    <source>
        <dbReference type="EMBL" id="RYR15240.1"/>
    </source>
</evidence>